<gene>
    <name evidence="2" type="ORF">UABAM_03395</name>
</gene>
<keyword evidence="3" id="KW-1185">Reference proteome</keyword>
<sequence>MSTVDFLKAFFKNPMHTGAVAPSSKKLGRLMVKSAGVAQATSIVEFGVGTGVFTEEIHNTKTPEATFIALEINPKLFEITKKRCPEVVIYNDDACNVKEYLAKHNVMQCDCIVSGLPWAAFPEDLQKKILHAAVEVLKPGGIFVSFAYIHGTSLPRGKKFYQLLKHSFSEVKKSSIVWANVPPAFTYICKK</sequence>
<dbReference type="Pfam" id="PF13649">
    <property type="entry name" value="Methyltransf_25"/>
    <property type="match status" value="1"/>
</dbReference>
<dbReference type="Gene3D" id="3.40.50.150">
    <property type="entry name" value="Vaccinia Virus protein VP39"/>
    <property type="match status" value="1"/>
</dbReference>
<feature type="domain" description="Methyltransferase" evidence="1">
    <location>
        <begin position="43"/>
        <end position="141"/>
    </location>
</feature>
<keyword evidence="2" id="KW-0808">Transferase</keyword>
<accession>A0A5S9F591</accession>
<name>A0A5S9F591_UABAM</name>
<dbReference type="AlphaFoldDB" id="A0A5S9F591"/>
<evidence type="ECO:0000259" key="1">
    <source>
        <dbReference type="Pfam" id="PF13649"/>
    </source>
</evidence>
<reference evidence="2 3" key="1">
    <citation type="submission" date="2019-08" db="EMBL/GenBank/DDBJ databases">
        <title>Complete genome sequence of Candidatus Uab amorphum.</title>
        <authorList>
            <person name="Shiratori T."/>
            <person name="Suzuki S."/>
            <person name="Kakizawa Y."/>
            <person name="Ishida K."/>
        </authorList>
    </citation>
    <scope>NUCLEOTIDE SEQUENCE [LARGE SCALE GENOMIC DNA]</scope>
    <source>
        <strain evidence="2 3">SRT547</strain>
    </source>
</reference>
<dbReference type="GO" id="GO:0032259">
    <property type="term" value="P:methylation"/>
    <property type="evidence" value="ECO:0007669"/>
    <property type="project" value="UniProtKB-KW"/>
</dbReference>
<organism evidence="2 3">
    <name type="scientific">Uabimicrobium amorphum</name>
    <dbReference type="NCBI Taxonomy" id="2596890"/>
    <lineage>
        <taxon>Bacteria</taxon>
        <taxon>Pseudomonadati</taxon>
        <taxon>Planctomycetota</taxon>
        <taxon>Candidatus Uabimicrobiia</taxon>
        <taxon>Candidatus Uabimicrobiales</taxon>
        <taxon>Candidatus Uabimicrobiaceae</taxon>
        <taxon>Candidatus Uabimicrobium</taxon>
    </lineage>
</organism>
<evidence type="ECO:0000313" key="2">
    <source>
        <dbReference type="EMBL" id="BBM85032.1"/>
    </source>
</evidence>
<dbReference type="CDD" id="cd02440">
    <property type="entry name" value="AdoMet_MTases"/>
    <property type="match status" value="1"/>
</dbReference>
<protein>
    <submittedName>
        <fullName evidence="2">Methyltransferase</fullName>
    </submittedName>
</protein>
<dbReference type="OrthoDB" id="9805585at2"/>
<dbReference type="GO" id="GO:0008168">
    <property type="term" value="F:methyltransferase activity"/>
    <property type="evidence" value="ECO:0007669"/>
    <property type="project" value="UniProtKB-KW"/>
</dbReference>
<dbReference type="InterPro" id="IPR029063">
    <property type="entry name" value="SAM-dependent_MTases_sf"/>
</dbReference>
<dbReference type="InterPro" id="IPR041698">
    <property type="entry name" value="Methyltransf_25"/>
</dbReference>
<dbReference type="RefSeq" id="WP_151969154.1">
    <property type="nucleotide sequence ID" value="NZ_AP019860.1"/>
</dbReference>
<proteinExistence type="predicted"/>
<evidence type="ECO:0000313" key="3">
    <source>
        <dbReference type="Proteomes" id="UP000326354"/>
    </source>
</evidence>
<dbReference type="Proteomes" id="UP000326354">
    <property type="component" value="Chromosome"/>
</dbReference>
<keyword evidence="2" id="KW-0489">Methyltransferase</keyword>
<dbReference type="SUPFAM" id="SSF53335">
    <property type="entry name" value="S-adenosyl-L-methionine-dependent methyltransferases"/>
    <property type="match status" value="1"/>
</dbReference>
<dbReference type="KEGG" id="uam:UABAM_03395"/>
<dbReference type="EMBL" id="AP019860">
    <property type="protein sequence ID" value="BBM85032.1"/>
    <property type="molecule type" value="Genomic_DNA"/>
</dbReference>